<evidence type="ECO:0000313" key="2">
    <source>
        <dbReference type="EMBL" id="BAD45505.1"/>
    </source>
</evidence>
<protein>
    <submittedName>
        <fullName evidence="2">Uncharacterized protein P0672D08.31</fullName>
    </submittedName>
</protein>
<reference evidence="2" key="1">
    <citation type="journal article" date="2002" name="Nature">
        <title>The genome sequence and structure of rice chromosome 1.</title>
        <authorList>
            <person name="Sasaki T."/>
            <person name="Matsumoto T."/>
            <person name="Yamamoto K."/>
            <person name="Sakata K."/>
            <person name="Baba T."/>
            <person name="Katayose Y."/>
            <person name="Wu J."/>
            <person name="Niimura Y."/>
            <person name="Cheng Z."/>
            <person name="Nagamura Y."/>
            <person name="Antonio B.A."/>
            <person name="Kanamori H."/>
            <person name="Hosokawa S."/>
            <person name="Masukawa M."/>
            <person name="Arikawa K."/>
            <person name="Chiden Y."/>
            <person name="Hayashi M."/>
            <person name="Okamoto M."/>
            <person name="Ando T."/>
            <person name="Aoki H."/>
            <person name="Arita K."/>
            <person name="Hamada M."/>
            <person name="Harada C."/>
            <person name="Hijishita S."/>
            <person name="Honda M."/>
            <person name="Ichikawa Y."/>
            <person name="Idonuma A."/>
            <person name="Iijima M."/>
            <person name="Ikeda M."/>
            <person name="Ikeno M."/>
            <person name="Itoh S."/>
            <person name="Itoh T."/>
            <person name="Itoh Y."/>
            <person name="Itoh Y."/>
            <person name="Iwabuchi A."/>
            <person name="Kamiya K."/>
            <person name="Karasawa W."/>
            <person name="Katagiri S."/>
            <person name="Kikuta A."/>
            <person name="Kobayashi N."/>
            <person name="Kono I."/>
            <person name="Machita K."/>
            <person name="Maehara T."/>
            <person name="Mizuno H."/>
            <person name="Mizubayashi T."/>
            <person name="Mukai Y."/>
            <person name="Nagasaki H."/>
            <person name="Nakashima M."/>
            <person name="Nakama Y."/>
            <person name="Nakamichi Y."/>
            <person name="Nakamura M."/>
            <person name="Namiki N."/>
            <person name="Negishi M."/>
            <person name="Ohta I."/>
            <person name="Ono N."/>
            <person name="Saji S."/>
            <person name="Sakai K."/>
            <person name="Shibata M."/>
            <person name="Shimokawa T."/>
            <person name="Shomura A."/>
            <person name="Song J."/>
            <person name="Takazaki Y."/>
            <person name="Terasawa K."/>
            <person name="Tsuji K."/>
            <person name="Waki K."/>
            <person name="Yamagata H."/>
            <person name="Yamane H."/>
            <person name="Yoshiki S."/>
            <person name="Yoshihara R."/>
            <person name="Yukawa K."/>
            <person name="Zhong H."/>
            <person name="Iwama H."/>
            <person name="Endo T."/>
            <person name="Ito H."/>
            <person name="Hahn J.H."/>
            <person name="Kim H.I."/>
            <person name="Eun M.Y."/>
            <person name="Yano M."/>
            <person name="Jiang J."/>
            <person name="Gojobori T."/>
        </authorList>
    </citation>
    <scope>NUCLEOTIDE SEQUENCE [LARGE SCALE GENOMIC DNA]</scope>
</reference>
<gene>
    <name evidence="2" type="primary">P0672D08.31</name>
</gene>
<accession>Q655L1</accession>
<organism evidence="2">
    <name type="scientific">Oryza sativa subsp. japonica</name>
    <name type="common">Rice</name>
    <dbReference type="NCBI Taxonomy" id="39947"/>
    <lineage>
        <taxon>Eukaryota</taxon>
        <taxon>Viridiplantae</taxon>
        <taxon>Streptophyta</taxon>
        <taxon>Embryophyta</taxon>
        <taxon>Tracheophyta</taxon>
        <taxon>Spermatophyta</taxon>
        <taxon>Magnoliopsida</taxon>
        <taxon>Liliopsida</taxon>
        <taxon>Poales</taxon>
        <taxon>Poaceae</taxon>
        <taxon>BOP clade</taxon>
        <taxon>Oryzoideae</taxon>
        <taxon>Oryzeae</taxon>
        <taxon>Oryzinae</taxon>
        <taxon>Oryza</taxon>
        <taxon>Oryza sativa</taxon>
    </lineage>
</organism>
<dbReference type="EMBL" id="AP003727">
    <property type="protein sequence ID" value="BAD45505.1"/>
    <property type="molecule type" value="Genomic_DNA"/>
</dbReference>
<feature type="region of interest" description="Disordered" evidence="1">
    <location>
        <begin position="28"/>
        <end position="65"/>
    </location>
</feature>
<evidence type="ECO:0000256" key="1">
    <source>
        <dbReference type="SAM" id="MobiDB-lite"/>
    </source>
</evidence>
<feature type="compositionally biased region" description="Polar residues" evidence="1">
    <location>
        <begin position="56"/>
        <end position="65"/>
    </location>
</feature>
<proteinExistence type="predicted"/>
<dbReference type="Proteomes" id="UP000817658">
    <property type="component" value="Chromosome 1"/>
</dbReference>
<name>Q655L1_ORYSJ</name>
<sequence length="65" mass="6684">MESPTWPGTFGDVGPEGEVSALLLISPRGGRVAPAPTPRAEVPRPPEGALDYPVCDQSQTGQIAG</sequence>
<dbReference type="AlphaFoldDB" id="Q655L1"/>